<keyword evidence="11 14" id="KW-0472">Membrane</keyword>
<dbReference type="InterPro" id="IPR036641">
    <property type="entry name" value="HPT_dom_sf"/>
</dbReference>
<dbReference type="GO" id="GO:0000155">
    <property type="term" value="F:phosphorelay sensor kinase activity"/>
    <property type="evidence" value="ECO:0007669"/>
    <property type="project" value="InterPro"/>
</dbReference>
<keyword evidence="5 13" id="KW-0597">Phosphoprotein</keyword>
<evidence type="ECO:0000256" key="13">
    <source>
        <dbReference type="PROSITE-ProRule" id="PRU00169"/>
    </source>
</evidence>
<keyword evidence="10" id="KW-0902">Two-component regulatory system</keyword>
<feature type="domain" description="Response regulatory" evidence="16">
    <location>
        <begin position="785"/>
        <end position="901"/>
    </location>
</feature>
<dbReference type="InterPro" id="IPR003594">
    <property type="entry name" value="HATPase_dom"/>
</dbReference>
<dbReference type="InterPro" id="IPR011622">
    <property type="entry name" value="7TMR_DISM_rcpt_extracell_dom2"/>
</dbReference>
<dbReference type="CDD" id="cd16922">
    <property type="entry name" value="HATPase_EvgS-ArcB-TorS-like"/>
    <property type="match status" value="1"/>
</dbReference>
<dbReference type="Gene3D" id="1.20.120.160">
    <property type="entry name" value="HPT domain"/>
    <property type="match status" value="1"/>
</dbReference>
<dbReference type="FunFam" id="3.30.565.10:FF:000010">
    <property type="entry name" value="Sensor histidine kinase RcsC"/>
    <property type="match status" value="1"/>
</dbReference>
<dbReference type="GO" id="GO:0005524">
    <property type="term" value="F:ATP binding"/>
    <property type="evidence" value="ECO:0007669"/>
    <property type="project" value="UniProtKB-KW"/>
</dbReference>
<feature type="transmembrane region" description="Helical" evidence="14">
    <location>
        <begin position="287"/>
        <end position="309"/>
    </location>
</feature>
<protein>
    <recommendedName>
        <fullName evidence="3">histidine kinase</fullName>
        <ecNumber evidence="3">2.7.13.3</ecNumber>
    </recommendedName>
</protein>
<keyword evidence="8" id="KW-0067">ATP-binding</keyword>
<evidence type="ECO:0000256" key="14">
    <source>
        <dbReference type="SAM" id="Phobius"/>
    </source>
</evidence>
<dbReference type="CDD" id="cd00082">
    <property type="entry name" value="HisKA"/>
    <property type="match status" value="1"/>
</dbReference>
<keyword evidence="18" id="KW-0808">Transferase</keyword>
<dbReference type="PANTHER" id="PTHR45339">
    <property type="entry name" value="HYBRID SIGNAL TRANSDUCTION HISTIDINE KINASE J"/>
    <property type="match status" value="1"/>
</dbReference>
<feature type="modified residue" description="4-aspartylphosphate" evidence="13">
    <location>
        <position position="834"/>
    </location>
</feature>
<keyword evidence="4" id="KW-1003">Cell membrane</keyword>
<evidence type="ECO:0000256" key="4">
    <source>
        <dbReference type="ARBA" id="ARBA00022475"/>
    </source>
</evidence>
<evidence type="ECO:0000256" key="8">
    <source>
        <dbReference type="ARBA" id="ARBA00022840"/>
    </source>
</evidence>
<dbReference type="Pfam" id="PF01627">
    <property type="entry name" value="Hpt"/>
    <property type="match status" value="1"/>
</dbReference>
<dbReference type="InterPro" id="IPR011623">
    <property type="entry name" value="7TMR_DISM_rcpt_extracell_dom1"/>
</dbReference>
<dbReference type="InterPro" id="IPR011006">
    <property type="entry name" value="CheY-like_superfamily"/>
</dbReference>
<evidence type="ECO:0000259" key="16">
    <source>
        <dbReference type="PROSITE" id="PS50110"/>
    </source>
</evidence>
<dbReference type="Pfam" id="PF07695">
    <property type="entry name" value="7TMR-DISM_7TM"/>
    <property type="match status" value="1"/>
</dbReference>
<feature type="transmembrane region" description="Helical" evidence="14">
    <location>
        <begin position="223"/>
        <end position="248"/>
    </location>
</feature>
<evidence type="ECO:0000256" key="3">
    <source>
        <dbReference type="ARBA" id="ARBA00012438"/>
    </source>
</evidence>
<evidence type="ECO:0000256" key="10">
    <source>
        <dbReference type="ARBA" id="ARBA00023012"/>
    </source>
</evidence>
<evidence type="ECO:0000256" key="2">
    <source>
        <dbReference type="ARBA" id="ARBA00004651"/>
    </source>
</evidence>
<dbReference type="Pfam" id="PF07696">
    <property type="entry name" value="7TMR-DISMED2"/>
    <property type="match status" value="1"/>
</dbReference>
<sequence>MAIASKKTIIVDDSFTSRLLSQEFSIYYQASRALSFDEFKKSRHLLPYRSFNTPNYGFVQKGAWLYAKIENRSDISRWMLEIRFSQMQHAQVFITSQGTLIQYLNDGIQNKTSPYPLPSFELDLPSNTPLEMYIYIKSSSMVLVAPIYLHTDKAQRTQSMLDFSIWGVFYGVLLVLFVYAITFFAYKNRLIGAVYIVHLFIMLLFQLLWSGHTALLFDWINTLFLYVRAESMVIAMCISATLLNLLLVPSNMHRPKIRIMLRYLLYVNLLFFCAFLVPGFLPQIKLGITYALCFATLSINCAICINAFINDYFPARALLIGWASSIIGSSLSILFIFGILPNNPFHQHIFHFTLLVQTGIFLLAMVLRNQYNLELEVKEAESDALSNFDVIEEQNVRLDLARKEAIKASEIKSQFLANMSHEIRTPLNAIMGFSKELENNQNMLEREEHVRIINSAATDLLTVVNDILDLSKMEAGKLTLNTRPFSPRNLLEDVAALMSKTAHLKQLEFIFEIHELPHSLLGDAFKIKQLLINLLSNALKFTNYGYIKLSARVREQTQSHATLEFEIKDSGIGINQSDISKIFTAFQQLDDDLNRSFQGTGLGLVICKELVNFMGGKITVLSEPAQGSTFTASIGFGIDFSTKRLNKTRRFEDKTAYIIDDWNESSRASKLQLAALGFLTVTLKEVSQLKNYAIGNAYVFIFLPFRNLQNRNHVNKQRNEMRIVNTVFVYSGPEPNQLELDATLAPPKFIRMPLTSRKLKDLDTAAHKPNEGASHEHVKKLPAIRMLAVDDMALNLRLLQTWLKASPVILDVAYDGESAIERCTNTDYDLILMDIQMPDMDGLKTTRFIRKTELNIGTPIVAVTAHAMETEQQHFLDSGMDDFLSKPISINNVVALINTWCEQVPDSKQNAVINSAVTNSIDWETALKLCYHNHDSAIEFLDAFTHRLTTHAAQIESGLKQQRNDLVLASIHKLHGACCYTGVPRLQDFCQQAQNILKTHQDEILPETITFLLLEIDNIIEIWPKLRKSLLTSPH</sequence>
<dbReference type="InterPro" id="IPR004358">
    <property type="entry name" value="Sig_transdc_His_kin-like_C"/>
</dbReference>
<feature type="transmembrane region" description="Helical" evidence="14">
    <location>
        <begin position="163"/>
        <end position="186"/>
    </location>
</feature>
<evidence type="ECO:0000313" key="18">
    <source>
        <dbReference type="EMBL" id="GAB54163.1"/>
    </source>
</evidence>
<feature type="domain" description="Histidine kinase" evidence="15">
    <location>
        <begin position="418"/>
        <end position="638"/>
    </location>
</feature>
<accession>H5T786</accession>
<feature type="domain" description="HPt" evidence="17">
    <location>
        <begin position="933"/>
        <end position="1026"/>
    </location>
</feature>
<keyword evidence="19" id="KW-1185">Reference proteome</keyword>
<evidence type="ECO:0000313" key="19">
    <source>
        <dbReference type="Proteomes" id="UP000053586"/>
    </source>
</evidence>
<dbReference type="SUPFAM" id="SSF55874">
    <property type="entry name" value="ATPase domain of HSP90 chaperone/DNA topoisomerase II/histidine kinase"/>
    <property type="match status" value="1"/>
</dbReference>
<dbReference type="Proteomes" id="UP000053586">
    <property type="component" value="Unassembled WGS sequence"/>
</dbReference>
<dbReference type="InterPro" id="IPR003661">
    <property type="entry name" value="HisK_dim/P_dom"/>
</dbReference>
<dbReference type="CDD" id="cd17546">
    <property type="entry name" value="REC_hyHK_CKI1_RcsC-like"/>
    <property type="match status" value="1"/>
</dbReference>
<dbReference type="STRING" id="56804.BAE46_03400"/>
<dbReference type="SUPFAM" id="SSF47384">
    <property type="entry name" value="Homodimeric domain of signal transducing histidine kinase"/>
    <property type="match status" value="1"/>
</dbReference>
<dbReference type="InterPro" id="IPR001789">
    <property type="entry name" value="Sig_transdc_resp-reg_receiver"/>
</dbReference>
<dbReference type="SUPFAM" id="SSF52172">
    <property type="entry name" value="CheY-like"/>
    <property type="match status" value="1"/>
</dbReference>
<comment type="catalytic activity">
    <reaction evidence="1">
        <text>ATP + protein L-histidine = ADP + protein N-phospho-L-histidine.</text>
        <dbReference type="EC" id="2.7.13.3"/>
    </reaction>
</comment>
<evidence type="ECO:0000256" key="6">
    <source>
        <dbReference type="ARBA" id="ARBA00022692"/>
    </source>
</evidence>
<dbReference type="eggNOG" id="COG0745">
    <property type="taxonomic scope" value="Bacteria"/>
</dbReference>
<dbReference type="InterPro" id="IPR008207">
    <property type="entry name" value="Sig_transdc_His_kin_Hpt_dom"/>
</dbReference>
<dbReference type="GO" id="GO:0005886">
    <property type="term" value="C:plasma membrane"/>
    <property type="evidence" value="ECO:0007669"/>
    <property type="project" value="UniProtKB-SubCell"/>
</dbReference>
<keyword evidence="7" id="KW-0547">Nucleotide-binding</keyword>
<dbReference type="eggNOG" id="COG2205">
    <property type="taxonomic scope" value="Bacteria"/>
</dbReference>
<evidence type="ECO:0000256" key="9">
    <source>
        <dbReference type="ARBA" id="ARBA00022989"/>
    </source>
</evidence>
<dbReference type="SMART" id="SM00448">
    <property type="entry name" value="REC"/>
    <property type="match status" value="1"/>
</dbReference>
<keyword evidence="6 14" id="KW-0812">Transmembrane</keyword>
<dbReference type="Pfam" id="PF02518">
    <property type="entry name" value="HATPase_c"/>
    <property type="match status" value="1"/>
</dbReference>
<evidence type="ECO:0000256" key="7">
    <source>
        <dbReference type="ARBA" id="ARBA00022741"/>
    </source>
</evidence>
<evidence type="ECO:0000259" key="15">
    <source>
        <dbReference type="PROSITE" id="PS50109"/>
    </source>
</evidence>
<dbReference type="Gene3D" id="3.30.565.10">
    <property type="entry name" value="Histidine kinase-like ATPase, C-terminal domain"/>
    <property type="match status" value="1"/>
</dbReference>
<dbReference type="SMART" id="SM00388">
    <property type="entry name" value="HisKA"/>
    <property type="match status" value="1"/>
</dbReference>
<comment type="subcellular location">
    <subcellularLocation>
        <location evidence="2">Cell membrane</location>
        <topology evidence="2">Multi-pass membrane protein</topology>
    </subcellularLocation>
</comment>
<evidence type="ECO:0000256" key="1">
    <source>
        <dbReference type="ARBA" id="ARBA00000085"/>
    </source>
</evidence>
<feature type="transmembrane region" description="Helical" evidence="14">
    <location>
        <begin position="260"/>
        <end position="281"/>
    </location>
</feature>
<gene>
    <name evidence="18" type="primary">barA</name>
    <name evidence="18" type="ORF">GPUN_0009</name>
</gene>
<comment type="caution">
    <text evidence="18">The sequence shown here is derived from an EMBL/GenBank/DDBJ whole genome shotgun (WGS) entry which is preliminary data.</text>
</comment>
<name>H5T786_9ALTE</name>
<evidence type="ECO:0000256" key="11">
    <source>
        <dbReference type="ARBA" id="ARBA00023136"/>
    </source>
</evidence>
<dbReference type="PRINTS" id="PR00344">
    <property type="entry name" value="BCTRLSENSOR"/>
</dbReference>
<dbReference type="EMBL" id="BAET01000002">
    <property type="protein sequence ID" value="GAB54163.1"/>
    <property type="molecule type" value="Genomic_DNA"/>
</dbReference>
<dbReference type="Pfam" id="PF00072">
    <property type="entry name" value="Response_reg"/>
    <property type="match status" value="1"/>
</dbReference>
<dbReference type="AlphaFoldDB" id="H5T786"/>
<dbReference type="InterPro" id="IPR036890">
    <property type="entry name" value="HATPase_C_sf"/>
</dbReference>
<dbReference type="Pfam" id="PF00512">
    <property type="entry name" value="HisKA"/>
    <property type="match status" value="1"/>
</dbReference>
<dbReference type="Gene3D" id="3.40.50.2300">
    <property type="match status" value="1"/>
</dbReference>
<feature type="modified residue" description="Phosphohistidine" evidence="12">
    <location>
        <position position="972"/>
    </location>
</feature>
<feature type="transmembrane region" description="Helical" evidence="14">
    <location>
        <begin position="316"/>
        <end position="337"/>
    </location>
</feature>
<organism evidence="18 19">
    <name type="scientific">Glaciecola punicea ACAM 611</name>
    <dbReference type="NCBI Taxonomy" id="1121923"/>
    <lineage>
        <taxon>Bacteria</taxon>
        <taxon>Pseudomonadati</taxon>
        <taxon>Pseudomonadota</taxon>
        <taxon>Gammaproteobacteria</taxon>
        <taxon>Alteromonadales</taxon>
        <taxon>Alteromonadaceae</taxon>
        <taxon>Glaciecola</taxon>
    </lineage>
</organism>
<dbReference type="PROSITE" id="PS50109">
    <property type="entry name" value="HIS_KIN"/>
    <property type="match status" value="1"/>
</dbReference>
<dbReference type="Gene3D" id="2.60.40.2380">
    <property type="match status" value="1"/>
</dbReference>
<reference evidence="18 19" key="1">
    <citation type="journal article" date="2012" name="J. Bacteriol.">
        <title>Genome sequence of proteorhodopsin-containing sea ice bacterium Glaciecola punicea ACAM 611T.</title>
        <authorList>
            <person name="Qin Q.-L."/>
            <person name="Xie B.-B."/>
            <person name="Shu Y.-L."/>
            <person name="Rong J.-C."/>
            <person name="Zhao D.-L."/>
            <person name="Zhang X.-Y."/>
            <person name="Chen X.-L."/>
            <person name="Zhou B.-C."/>
            <person name="Zhanga Y.-Z."/>
        </authorList>
    </citation>
    <scope>NUCLEOTIDE SEQUENCE [LARGE SCALE GENOMIC DNA]</scope>
    <source>
        <strain evidence="18 19">ACAM 611</strain>
    </source>
</reference>
<evidence type="ECO:0000256" key="5">
    <source>
        <dbReference type="ARBA" id="ARBA00022553"/>
    </source>
</evidence>
<feature type="transmembrane region" description="Helical" evidence="14">
    <location>
        <begin position="193"/>
        <end position="211"/>
    </location>
</feature>
<evidence type="ECO:0000259" key="17">
    <source>
        <dbReference type="PROSITE" id="PS50894"/>
    </source>
</evidence>
<dbReference type="SUPFAM" id="SSF47226">
    <property type="entry name" value="Histidine-containing phosphotransfer domain, HPT domain"/>
    <property type="match status" value="1"/>
</dbReference>
<dbReference type="Gene3D" id="1.10.287.130">
    <property type="match status" value="1"/>
</dbReference>
<dbReference type="SMART" id="SM00387">
    <property type="entry name" value="HATPase_c"/>
    <property type="match status" value="1"/>
</dbReference>
<evidence type="ECO:0000256" key="12">
    <source>
        <dbReference type="PROSITE-ProRule" id="PRU00110"/>
    </source>
</evidence>
<dbReference type="PROSITE" id="PS50894">
    <property type="entry name" value="HPT"/>
    <property type="match status" value="1"/>
</dbReference>
<dbReference type="PROSITE" id="PS50110">
    <property type="entry name" value="RESPONSE_REGULATORY"/>
    <property type="match status" value="1"/>
</dbReference>
<dbReference type="EC" id="2.7.13.3" evidence="3"/>
<dbReference type="InterPro" id="IPR036097">
    <property type="entry name" value="HisK_dim/P_sf"/>
</dbReference>
<proteinExistence type="predicted"/>
<keyword evidence="9 14" id="KW-1133">Transmembrane helix</keyword>
<dbReference type="PANTHER" id="PTHR45339:SF1">
    <property type="entry name" value="HYBRID SIGNAL TRANSDUCTION HISTIDINE KINASE J"/>
    <property type="match status" value="1"/>
</dbReference>
<dbReference type="InterPro" id="IPR005467">
    <property type="entry name" value="His_kinase_dom"/>
</dbReference>
<reference evidence="18 19" key="2">
    <citation type="journal article" date="2017" name="Antonie Van Leeuwenhoek">
        <title>Rhizobium rhizosphaerae sp. nov., a novel species isolated from rice rhizosphere.</title>
        <authorList>
            <person name="Zhao J.J."/>
            <person name="Zhang J."/>
            <person name="Zhang R.J."/>
            <person name="Zhang C.W."/>
            <person name="Yin H.Q."/>
            <person name="Zhang X.X."/>
        </authorList>
    </citation>
    <scope>NUCLEOTIDE SEQUENCE [LARGE SCALE GENOMIC DNA]</scope>
    <source>
        <strain evidence="18 19">ACAM 611</strain>
    </source>
</reference>
<keyword evidence="18" id="KW-0418">Kinase</keyword>